<dbReference type="EMBL" id="JAVEPI010000004">
    <property type="protein sequence ID" value="KAK1442318.1"/>
    <property type="molecule type" value="Genomic_DNA"/>
</dbReference>
<dbReference type="InterPro" id="IPR018108">
    <property type="entry name" value="MCP_transmembrane"/>
</dbReference>
<feature type="transmembrane region" description="Helical" evidence="10">
    <location>
        <begin position="224"/>
        <end position="245"/>
    </location>
</feature>
<keyword evidence="3 9" id="KW-0813">Transport</keyword>
<dbReference type="GO" id="GO:0055085">
    <property type="term" value="P:transmembrane transport"/>
    <property type="evidence" value="ECO:0007669"/>
    <property type="project" value="InterPro"/>
</dbReference>
<dbReference type="Gene3D" id="1.50.40.10">
    <property type="entry name" value="Mitochondrial carrier domain"/>
    <property type="match status" value="2"/>
</dbReference>
<evidence type="ECO:0000256" key="8">
    <source>
        <dbReference type="PROSITE-ProRule" id="PRU00282"/>
    </source>
</evidence>
<feature type="transmembrane region" description="Helical" evidence="10">
    <location>
        <begin position="63"/>
        <end position="86"/>
    </location>
</feature>
<comment type="caution">
    <text evidence="11">The sequence shown here is derived from an EMBL/GenBank/DDBJ whole genome shotgun (WGS) entry which is preliminary data.</text>
</comment>
<keyword evidence="7 8" id="KW-0472">Membrane</keyword>
<evidence type="ECO:0000313" key="11">
    <source>
        <dbReference type="EMBL" id="KAK1442318.1"/>
    </source>
</evidence>
<evidence type="ECO:0000256" key="4">
    <source>
        <dbReference type="ARBA" id="ARBA00022692"/>
    </source>
</evidence>
<evidence type="ECO:0000256" key="6">
    <source>
        <dbReference type="ARBA" id="ARBA00022989"/>
    </source>
</evidence>
<feature type="repeat" description="Solcar" evidence="8">
    <location>
        <begin position="12"/>
        <end position="92"/>
    </location>
</feature>
<dbReference type="Proteomes" id="UP001230268">
    <property type="component" value="Unassembled WGS sequence"/>
</dbReference>
<proteinExistence type="inferred from homology"/>
<feature type="transmembrane region" description="Helical" evidence="10">
    <location>
        <begin position="12"/>
        <end position="33"/>
    </location>
</feature>
<evidence type="ECO:0000256" key="1">
    <source>
        <dbReference type="ARBA" id="ARBA00004141"/>
    </source>
</evidence>
<evidence type="ECO:0000256" key="3">
    <source>
        <dbReference type="ARBA" id="ARBA00022448"/>
    </source>
</evidence>
<dbReference type="AlphaFoldDB" id="A0AAD8LJ02"/>
<keyword evidence="5" id="KW-0677">Repeat</keyword>
<evidence type="ECO:0000256" key="2">
    <source>
        <dbReference type="ARBA" id="ARBA00006375"/>
    </source>
</evidence>
<comment type="subcellular location">
    <subcellularLocation>
        <location evidence="1">Membrane</location>
        <topology evidence="1">Multi-pass membrane protein</topology>
    </subcellularLocation>
</comment>
<feature type="transmembrane region" description="Helical" evidence="10">
    <location>
        <begin position="284"/>
        <end position="302"/>
    </location>
</feature>
<dbReference type="PROSITE" id="PS50920">
    <property type="entry name" value="SOLCAR"/>
    <property type="match status" value="3"/>
</dbReference>
<gene>
    <name evidence="11" type="ORF">BgAZ_403480</name>
</gene>
<dbReference type="PANTHER" id="PTHR45667">
    <property type="entry name" value="S-ADENOSYLMETHIONINE MITOCHONDRIAL CARRIER PROTEIN"/>
    <property type="match status" value="1"/>
</dbReference>
<keyword evidence="6 10" id="KW-1133">Transmembrane helix</keyword>
<keyword evidence="4 8" id="KW-0812">Transmembrane</keyword>
<dbReference type="Pfam" id="PF00153">
    <property type="entry name" value="Mito_carr"/>
    <property type="match status" value="3"/>
</dbReference>
<dbReference type="InterPro" id="IPR023395">
    <property type="entry name" value="MCP_dom_sf"/>
</dbReference>
<evidence type="ECO:0000256" key="7">
    <source>
        <dbReference type="ARBA" id="ARBA00023136"/>
    </source>
</evidence>
<reference evidence="11" key="1">
    <citation type="submission" date="2023-08" db="EMBL/GenBank/DDBJ databases">
        <title>Draft sequence of the Babesia gibsoni genome.</title>
        <authorList>
            <person name="Yamagishi J.Y."/>
            <person name="Xuan X.X."/>
        </authorList>
    </citation>
    <scope>NUCLEOTIDE SEQUENCE</scope>
    <source>
        <strain evidence="11">Azabu</strain>
    </source>
</reference>
<sequence>MDHIGRCSGQVSYALANVVCGGIAGFVSDALFYPLDTLKTRSQLDKSVQVEIRHMSRIRGYRSLYTGFSALALGDIPSGAAFYGIYEFTKDVLSDHNQSEFQHQRDIAAGTSNDEMKLPLPVIHFMGSSLGQLCSLIIRNPFEVIKQQMQAGLHPTPYATFLSIRTTQGMRGLYAGFLPTLMREIPFDGIQFVLWEKLKTLQSAKDLSHYISDKANISENMGGVIVSALCGSFAGGCAGIATVPLDVVKTRLMTQGTSKTYTSAMDCATKILQHEGPGALFTGMWIRTAWITLGGFIFFASLEAGKLKIKPMISGTTHSSSPPDHNPQ</sequence>
<evidence type="ECO:0000256" key="5">
    <source>
        <dbReference type="ARBA" id="ARBA00022737"/>
    </source>
</evidence>
<evidence type="ECO:0000256" key="10">
    <source>
        <dbReference type="SAM" id="Phobius"/>
    </source>
</evidence>
<feature type="repeat" description="Solcar" evidence="8">
    <location>
        <begin position="222"/>
        <end position="308"/>
    </location>
</feature>
<keyword evidence="12" id="KW-1185">Reference proteome</keyword>
<feature type="repeat" description="Solcar" evidence="8">
    <location>
        <begin position="119"/>
        <end position="201"/>
    </location>
</feature>
<dbReference type="InterPro" id="IPR002067">
    <property type="entry name" value="MCP"/>
</dbReference>
<comment type="similarity">
    <text evidence="2 9">Belongs to the mitochondrial carrier (TC 2.A.29) family.</text>
</comment>
<dbReference type="GO" id="GO:0016020">
    <property type="term" value="C:membrane"/>
    <property type="evidence" value="ECO:0007669"/>
    <property type="project" value="UniProtKB-SubCell"/>
</dbReference>
<evidence type="ECO:0000256" key="9">
    <source>
        <dbReference type="RuleBase" id="RU000488"/>
    </source>
</evidence>
<dbReference type="PRINTS" id="PR00926">
    <property type="entry name" value="MITOCARRIER"/>
</dbReference>
<protein>
    <submittedName>
        <fullName evidence="11">S-adenosylmethionine mitochondrial carrier protein</fullName>
    </submittedName>
</protein>
<name>A0AAD8LJ02_BABGI</name>
<dbReference type="SUPFAM" id="SSF103506">
    <property type="entry name" value="Mitochondrial carrier"/>
    <property type="match status" value="1"/>
</dbReference>
<organism evidence="11 12">
    <name type="scientific">Babesia gibsoni</name>
    <dbReference type="NCBI Taxonomy" id="33632"/>
    <lineage>
        <taxon>Eukaryota</taxon>
        <taxon>Sar</taxon>
        <taxon>Alveolata</taxon>
        <taxon>Apicomplexa</taxon>
        <taxon>Aconoidasida</taxon>
        <taxon>Piroplasmida</taxon>
        <taxon>Babesiidae</taxon>
        <taxon>Babesia</taxon>
    </lineage>
</organism>
<accession>A0AAD8LJ02</accession>
<evidence type="ECO:0000313" key="12">
    <source>
        <dbReference type="Proteomes" id="UP001230268"/>
    </source>
</evidence>